<dbReference type="PANTHER" id="PTHR31905:SF2">
    <property type="entry name" value="PROTEIN MIX23"/>
    <property type="match status" value="1"/>
</dbReference>
<evidence type="ECO:0000313" key="3">
    <source>
        <dbReference type="Proteomes" id="UP000078561"/>
    </source>
</evidence>
<reference evidence="2" key="1">
    <citation type="submission" date="2016-04" db="EMBL/GenBank/DDBJ databases">
        <authorList>
            <person name="Evans L.H."/>
            <person name="Alamgir A."/>
            <person name="Owens N."/>
            <person name="Weber N.D."/>
            <person name="Virtaneva K."/>
            <person name="Barbian K."/>
            <person name="Babar A."/>
            <person name="Rosenke K."/>
        </authorList>
    </citation>
    <scope>NUCLEOTIDE SEQUENCE [LARGE SCALE GENOMIC DNA]</scope>
    <source>
        <strain evidence="2">CBS 101.48</strain>
    </source>
</reference>
<dbReference type="OMA" id="LIANEMM"/>
<proteinExistence type="inferred from homology"/>
<dbReference type="PANTHER" id="PTHR31905">
    <property type="entry name" value="COILED-COIL DOMAIN-CONTAINING PROTEIN 58"/>
    <property type="match status" value="1"/>
</dbReference>
<dbReference type="Pfam" id="PF09774">
    <property type="entry name" value="MIX23"/>
    <property type="match status" value="1"/>
</dbReference>
<organism evidence="2">
    <name type="scientific">Absidia glauca</name>
    <name type="common">Pin mould</name>
    <dbReference type="NCBI Taxonomy" id="4829"/>
    <lineage>
        <taxon>Eukaryota</taxon>
        <taxon>Fungi</taxon>
        <taxon>Fungi incertae sedis</taxon>
        <taxon>Mucoromycota</taxon>
        <taxon>Mucoromycotina</taxon>
        <taxon>Mucoromycetes</taxon>
        <taxon>Mucorales</taxon>
        <taxon>Cunninghamellaceae</taxon>
        <taxon>Absidia</taxon>
    </lineage>
</organism>
<dbReference type="FunCoup" id="A0A168MRZ3">
    <property type="interactions" value="296"/>
</dbReference>
<comment type="similarity">
    <text evidence="1">Belongs to the MIX23 family.</text>
</comment>
<keyword evidence="3" id="KW-1185">Reference proteome</keyword>
<dbReference type="STRING" id="4829.A0A168MRZ3"/>
<dbReference type="OrthoDB" id="5593818at2759"/>
<dbReference type="GO" id="GO:0005758">
    <property type="term" value="C:mitochondrial intermembrane space"/>
    <property type="evidence" value="ECO:0007669"/>
    <property type="project" value="InterPro"/>
</dbReference>
<evidence type="ECO:0000313" key="2">
    <source>
        <dbReference type="EMBL" id="SAL99079.1"/>
    </source>
</evidence>
<dbReference type="Proteomes" id="UP000078561">
    <property type="component" value="Unassembled WGS sequence"/>
</dbReference>
<protein>
    <submittedName>
        <fullName evidence="2">Uncharacterized protein</fullName>
    </submittedName>
</protein>
<evidence type="ECO:0000256" key="1">
    <source>
        <dbReference type="ARBA" id="ARBA00024204"/>
    </source>
</evidence>
<dbReference type="EMBL" id="LT552478">
    <property type="protein sequence ID" value="SAL99079.1"/>
    <property type="molecule type" value="Genomic_DNA"/>
</dbReference>
<sequence length="119" mass="13651">MMKELRKVDDNIILGLNSTDTHSENACGEFFNRLATAYTKREDAVDYCLKAMDDEIDRKSALLQQDPDDQDLQSSLFGDETKRRLIANEMMVDGIVRDRTLDVFSSKCRLFDVTPLQPK</sequence>
<gene>
    <name evidence="2" type="primary">ABSGL_04660.1 scaffold 5760</name>
</gene>
<dbReference type="AlphaFoldDB" id="A0A168MRZ3"/>
<name>A0A168MRZ3_ABSGL</name>
<accession>A0A168MRZ3</accession>
<dbReference type="InParanoid" id="A0A168MRZ3"/>
<dbReference type="InterPro" id="IPR019171">
    <property type="entry name" value="MIX23"/>
</dbReference>